<keyword evidence="11 14" id="KW-0472">Membrane</keyword>
<evidence type="ECO:0000256" key="12">
    <source>
        <dbReference type="ARBA" id="ARBA00045908"/>
    </source>
</evidence>
<dbReference type="PANTHER" id="PTHR12966">
    <property type="entry name" value="NADH DEHYDROGENASE UBIQUINONE 1 ALPHA SUBCOMPLEX SUBUNIT 13"/>
    <property type="match status" value="1"/>
</dbReference>
<organism evidence="17">
    <name type="scientific">Taenia asiatica</name>
    <name type="common">Asian tapeworm</name>
    <dbReference type="NCBI Taxonomy" id="60517"/>
    <lineage>
        <taxon>Eukaryota</taxon>
        <taxon>Metazoa</taxon>
        <taxon>Spiralia</taxon>
        <taxon>Lophotrochozoa</taxon>
        <taxon>Platyhelminthes</taxon>
        <taxon>Cestoda</taxon>
        <taxon>Eucestoda</taxon>
        <taxon>Cyclophyllidea</taxon>
        <taxon>Taeniidae</taxon>
        <taxon>Taenia</taxon>
    </lineage>
</organism>
<evidence type="ECO:0000313" key="17">
    <source>
        <dbReference type="WBParaSite" id="TASK_0000233201-mRNA-1"/>
    </source>
</evidence>
<reference evidence="15 16" key="2">
    <citation type="submission" date="2018-11" db="EMBL/GenBank/DDBJ databases">
        <authorList>
            <consortium name="Pathogen Informatics"/>
        </authorList>
    </citation>
    <scope>NUCLEOTIDE SEQUENCE [LARGE SCALE GENOMIC DNA]</scope>
</reference>
<dbReference type="Proteomes" id="UP000282613">
    <property type="component" value="Unassembled WGS sequence"/>
</dbReference>
<evidence type="ECO:0000256" key="10">
    <source>
        <dbReference type="ARBA" id="ARBA00023128"/>
    </source>
</evidence>
<dbReference type="GO" id="GO:0005743">
    <property type="term" value="C:mitochondrial inner membrane"/>
    <property type="evidence" value="ECO:0007669"/>
    <property type="project" value="UniProtKB-SubCell"/>
</dbReference>
<keyword evidence="10 14" id="KW-0496">Mitochondrion</keyword>
<comment type="function">
    <text evidence="12">Accessory subunit of the mitochondrial membrane respiratory chain NADH dehydrogenase (Complex I), that is believed not to be involved in catalysis. Complex I functions in the transfer of electrons from NADH to the respiratory chain. The immediate electron acceptor for the enzyme is believed to be ubiquinone. Involved in the interferon/all-trans-retinoic acid (IFN/RA) induced cell death. This apoptotic activity is inhibited by interaction with viral IRF1. Prevents the transactivation of STAT3 target genes. May play a role in CARD15-mediated innate mucosal responses and serve to regulate intestinal epithelial cell responses to microbes.</text>
</comment>
<keyword evidence="6 14" id="KW-0812">Transmembrane</keyword>
<comment type="function">
    <text evidence="14">Complex I functions in the transfer of electrons from NADH to the respiratory chain. Accessory subunit of the mitochondrial membrane respiratory chain NADH dehydrogenase (Complex I), that is believed not to be involved in catalysis.</text>
</comment>
<comment type="subunit">
    <text evidence="13">Complex I is composed of 45 different subunits. Interacts with CARD15, but not with CARD4. Interacts with STAT3, but not with STAT1, STAT2 and STAT5A. Interacts with OLFM4.</text>
</comment>
<dbReference type="PANTHER" id="PTHR12966:SF0">
    <property type="entry name" value="NADH DEHYDROGENASE [UBIQUINONE] 1 ALPHA SUBCOMPLEX SUBUNIT 13"/>
    <property type="match status" value="1"/>
</dbReference>
<evidence type="ECO:0000256" key="8">
    <source>
        <dbReference type="ARBA" id="ARBA00022982"/>
    </source>
</evidence>
<evidence type="ECO:0000256" key="13">
    <source>
        <dbReference type="ARBA" id="ARBA00046797"/>
    </source>
</evidence>
<evidence type="ECO:0000256" key="1">
    <source>
        <dbReference type="ARBA" id="ARBA00004298"/>
    </source>
</evidence>
<protein>
    <recommendedName>
        <fullName evidence="3 14">NADH dehydrogenase [ubiquinone] 1 alpha subcomplex subunit 13</fullName>
    </recommendedName>
</protein>
<evidence type="ECO:0000256" key="6">
    <source>
        <dbReference type="ARBA" id="ARBA00022692"/>
    </source>
</evidence>
<dbReference type="OrthoDB" id="3308at2759"/>
<keyword evidence="8 14" id="KW-0249">Electron transport</keyword>
<gene>
    <name evidence="15" type="ORF">TASK_LOCUS2333</name>
</gene>
<comment type="similarity">
    <text evidence="2 14">Belongs to the complex I NDUFA13 subunit family.</text>
</comment>
<keyword evidence="7 14" id="KW-0999">Mitochondrion inner membrane</keyword>
<evidence type="ECO:0000256" key="14">
    <source>
        <dbReference type="RuleBase" id="RU368034"/>
    </source>
</evidence>
<keyword evidence="16" id="KW-1185">Reference proteome</keyword>
<dbReference type="AlphaFoldDB" id="A0A0R3VY38"/>
<dbReference type="STRING" id="60517.A0A0R3VY38"/>
<comment type="subcellular location">
    <subcellularLocation>
        <location evidence="1 14">Mitochondrion inner membrane</location>
        <topology evidence="1 14">Single-pass membrane protein</topology>
        <orientation evidence="1 14">Matrix side</orientation>
    </subcellularLocation>
</comment>
<reference evidence="17" key="1">
    <citation type="submission" date="2017-02" db="UniProtKB">
        <authorList>
            <consortium name="WormBaseParasite"/>
        </authorList>
    </citation>
    <scope>IDENTIFICATION</scope>
</reference>
<keyword evidence="4 14" id="KW-0813">Transport</keyword>
<evidence type="ECO:0000256" key="3">
    <source>
        <dbReference type="ARBA" id="ARBA00018192"/>
    </source>
</evidence>
<feature type="transmembrane region" description="Helical" evidence="14">
    <location>
        <begin position="30"/>
        <end position="49"/>
    </location>
</feature>
<evidence type="ECO:0000256" key="7">
    <source>
        <dbReference type="ARBA" id="ARBA00022792"/>
    </source>
</evidence>
<evidence type="ECO:0000313" key="15">
    <source>
        <dbReference type="EMBL" id="VDK24893.1"/>
    </source>
</evidence>
<name>A0A0R3VY38_TAEAS</name>
<dbReference type="EMBL" id="UYRS01001466">
    <property type="protein sequence ID" value="VDK24893.1"/>
    <property type="molecule type" value="Genomic_DNA"/>
</dbReference>
<evidence type="ECO:0000256" key="2">
    <source>
        <dbReference type="ARBA" id="ARBA00007312"/>
    </source>
</evidence>
<keyword evidence="9 14" id="KW-1133">Transmembrane helix</keyword>
<dbReference type="InterPro" id="IPR009346">
    <property type="entry name" value="GRIM-19"/>
</dbReference>
<proteinExistence type="inferred from homology"/>
<dbReference type="Pfam" id="PF06212">
    <property type="entry name" value="GRIM-19"/>
    <property type="match status" value="1"/>
</dbReference>
<accession>A0A0R3VY38</accession>
<evidence type="ECO:0000313" key="16">
    <source>
        <dbReference type="Proteomes" id="UP000282613"/>
    </source>
</evidence>
<keyword evidence="5 14" id="KW-0679">Respiratory chain</keyword>
<evidence type="ECO:0000256" key="9">
    <source>
        <dbReference type="ARBA" id="ARBA00022989"/>
    </source>
</evidence>
<dbReference type="WBParaSite" id="TASK_0000233201-mRNA-1">
    <property type="protein sequence ID" value="TASK_0000233201-mRNA-1"/>
    <property type="gene ID" value="TASK_0000233201"/>
</dbReference>
<dbReference type="GO" id="GO:0045271">
    <property type="term" value="C:respiratory chain complex I"/>
    <property type="evidence" value="ECO:0007669"/>
    <property type="project" value="UniProtKB-UniRule"/>
</dbReference>
<evidence type="ECO:0000256" key="11">
    <source>
        <dbReference type="ARBA" id="ARBA00023136"/>
    </source>
</evidence>
<evidence type="ECO:0000256" key="5">
    <source>
        <dbReference type="ARBA" id="ARBA00022660"/>
    </source>
</evidence>
<evidence type="ECO:0000256" key="4">
    <source>
        <dbReference type="ARBA" id="ARBA00022448"/>
    </source>
</evidence>
<sequence>MVAYKQEMPPPGGFAAFNVFNKGVRKHLNGLYLIGALYACSFVGIKLRLWGKERKEARDNENREVRLALTPFLIAEQQRMYLKQLVKNRDYETELMKDVPGWEVGHWHNTPVYHNPRDLWCEPNYYEYYAHLSRRDASRQLGVHFEY</sequence>